<feature type="transmembrane region" description="Helical" evidence="1">
    <location>
        <begin position="42"/>
        <end position="62"/>
    </location>
</feature>
<comment type="caution">
    <text evidence="2">The sequence shown here is derived from an EMBL/GenBank/DDBJ whole genome shotgun (WGS) entry which is preliminary data.</text>
</comment>
<dbReference type="EMBL" id="RLII01000027">
    <property type="protein sequence ID" value="RXE58025.1"/>
    <property type="molecule type" value="Genomic_DNA"/>
</dbReference>
<keyword evidence="1" id="KW-1133">Transmembrane helix</keyword>
<feature type="transmembrane region" description="Helical" evidence="1">
    <location>
        <begin position="74"/>
        <end position="94"/>
    </location>
</feature>
<dbReference type="Pfam" id="PF19865">
    <property type="entry name" value="DUF6338"/>
    <property type="match status" value="1"/>
</dbReference>
<name>A0A4Q0I2X1_9FIRM</name>
<dbReference type="Proteomes" id="UP000289166">
    <property type="component" value="Unassembled WGS sequence"/>
</dbReference>
<proteinExistence type="predicted"/>
<gene>
    <name evidence="2" type="ORF">EFD62_14695</name>
</gene>
<keyword evidence="3" id="KW-1185">Reference proteome</keyword>
<feature type="transmembrane region" description="Helical" evidence="1">
    <location>
        <begin position="12"/>
        <end position="30"/>
    </location>
</feature>
<sequence>MDIFNIDKLSLFLFFFVPGFVSTKVWNLLVPTEKRKITDYMLETISYSCINFAVLSWLINIISNKDFVSNHPVWLKLLTFIILFVFPIIWPMLIKFILSWDFFKGHIVHPTPRAWDRFFGLGHPCFVLIHLNFAD</sequence>
<reference evidence="3" key="1">
    <citation type="submission" date="2018-11" db="EMBL/GenBank/DDBJ databases">
        <title>Genome sequencing of a novel mesophilic and cellulolytic organism within the genus Hungateiclostridium.</title>
        <authorList>
            <person name="Rettenmaier R."/>
            <person name="Liebl W."/>
            <person name="Zverlov V."/>
        </authorList>
    </citation>
    <scope>NUCLEOTIDE SEQUENCE [LARGE SCALE GENOMIC DNA]</scope>
    <source>
        <strain evidence="3">N2K1</strain>
    </source>
</reference>
<protein>
    <submittedName>
        <fullName evidence="2">Uncharacterized protein</fullName>
    </submittedName>
</protein>
<evidence type="ECO:0000313" key="3">
    <source>
        <dbReference type="Proteomes" id="UP000289166"/>
    </source>
</evidence>
<keyword evidence="1" id="KW-0812">Transmembrane</keyword>
<dbReference type="AlphaFoldDB" id="A0A4Q0I2X1"/>
<dbReference type="InterPro" id="IPR045919">
    <property type="entry name" value="DUF6338"/>
</dbReference>
<accession>A0A4Q0I2X1</accession>
<dbReference type="RefSeq" id="WP_407921095.1">
    <property type="nucleotide sequence ID" value="NZ_RLII01000027.1"/>
</dbReference>
<evidence type="ECO:0000313" key="2">
    <source>
        <dbReference type="EMBL" id="RXE58025.1"/>
    </source>
</evidence>
<evidence type="ECO:0000256" key="1">
    <source>
        <dbReference type="SAM" id="Phobius"/>
    </source>
</evidence>
<organism evidence="2 3">
    <name type="scientific">Acetivibrio mesophilus</name>
    <dbReference type="NCBI Taxonomy" id="2487273"/>
    <lineage>
        <taxon>Bacteria</taxon>
        <taxon>Bacillati</taxon>
        <taxon>Bacillota</taxon>
        <taxon>Clostridia</taxon>
        <taxon>Eubacteriales</taxon>
        <taxon>Oscillospiraceae</taxon>
        <taxon>Acetivibrio</taxon>
    </lineage>
</organism>
<keyword evidence="1" id="KW-0472">Membrane</keyword>